<name>A0A327S5R4_9SPHI</name>
<dbReference type="InterPro" id="IPR010106">
    <property type="entry name" value="RpnA"/>
</dbReference>
<dbReference type="OrthoDB" id="9803508at2"/>
<accession>A0A327S5R4</accession>
<dbReference type="PANTHER" id="PTHR41317">
    <property type="entry name" value="PD-(D_E)XK NUCLEASE FAMILY TRANSPOSASE"/>
    <property type="match status" value="1"/>
</dbReference>
<dbReference type="EMBL" id="QLLR01000032">
    <property type="protein sequence ID" value="RAJ24319.1"/>
    <property type="molecule type" value="Genomic_DNA"/>
</dbReference>
<comment type="caution">
    <text evidence="1">The sequence shown here is derived from an EMBL/GenBank/DDBJ whole genome shotgun (WGS) entry which is preliminary data.</text>
</comment>
<evidence type="ECO:0000313" key="2">
    <source>
        <dbReference type="Proteomes" id="UP000249754"/>
    </source>
</evidence>
<proteinExistence type="predicted"/>
<dbReference type="Pfam" id="PF12784">
    <property type="entry name" value="PDDEXK_2"/>
    <property type="match status" value="1"/>
</dbReference>
<sequence>MPDKMNKYIDPLSDFGFKHLFGGEPNKDIMIEFLNALFKGQKNITDIVYSPTEYAGDDQEYRKVSFDLLCTGTQGEQFIVEMQRVSHSNFSDRCIFYLSRLVHQQKLLGKGNWNFKLKEVFLIAILDFKMKSSTNDHYLQSISLVNTGTGEIFHNGLGFKFLELPKFDKKEDELETELDKWVYMLKHMQSLGKIPGYLDKRIFQKIFNVAEMSRLTAEQRFIHDLDQQKKWEYQCILDETLQTGMERGEAKGLDKGMQHGIEEGIERGFKKGILEGIEKGIEQGLEQGKLEIFIELAREMKKENFDMLKIAQFTKLSSEVIKNL</sequence>
<reference evidence="1 2" key="1">
    <citation type="submission" date="2018-06" db="EMBL/GenBank/DDBJ databases">
        <title>Genomic Encyclopedia of Archaeal and Bacterial Type Strains, Phase II (KMG-II): from individual species to whole genera.</title>
        <authorList>
            <person name="Goeker M."/>
        </authorList>
    </citation>
    <scope>NUCLEOTIDE SEQUENCE [LARGE SCALE GENOMIC DNA]</scope>
    <source>
        <strain evidence="1 2">DSM 14825</strain>
    </source>
</reference>
<protein>
    <submittedName>
        <fullName evidence="1">Putative transposase/invertase (TIGR01784 family)</fullName>
    </submittedName>
</protein>
<evidence type="ECO:0000313" key="1">
    <source>
        <dbReference type="EMBL" id="RAJ24319.1"/>
    </source>
</evidence>
<organism evidence="1 2">
    <name type="scientific">Pedobacter cryoconitis</name>
    <dbReference type="NCBI Taxonomy" id="188932"/>
    <lineage>
        <taxon>Bacteria</taxon>
        <taxon>Pseudomonadati</taxon>
        <taxon>Bacteroidota</taxon>
        <taxon>Sphingobacteriia</taxon>
        <taxon>Sphingobacteriales</taxon>
        <taxon>Sphingobacteriaceae</taxon>
        <taxon>Pedobacter</taxon>
    </lineage>
</organism>
<dbReference type="PANTHER" id="PTHR41317:SF1">
    <property type="entry name" value="PD-(D_E)XK NUCLEASE FAMILY TRANSPOSASE"/>
    <property type="match status" value="1"/>
</dbReference>
<gene>
    <name evidence="1" type="ORF">LY11_04492</name>
</gene>
<dbReference type="STRING" id="188932.AY601_4974"/>
<dbReference type="Proteomes" id="UP000249754">
    <property type="component" value="Unassembled WGS sequence"/>
</dbReference>
<dbReference type="NCBIfam" id="TIGR01784">
    <property type="entry name" value="T_den_put_tspse"/>
    <property type="match status" value="1"/>
</dbReference>
<dbReference type="AlphaFoldDB" id="A0A327S5R4"/>